<dbReference type="PANTHER" id="PTHR46008">
    <property type="entry name" value="LEAF RUST 10 DISEASE-RESISTANCE LOCUS RECEPTOR-LIKE PROTEIN KINASE-LIKE 1.4"/>
    <property type="match status" value="1"/>
</dbReference>
<evidence type="ECO:0000313" key="6">
    <source>
        <dbReference type="EMBL" id="KAH7533954.1"/>
    </source>
</evidence>
<dbReference type="Proteomes" id="UP000813462">
    <property type="component" value="Unassembled WGS sequence"/>
</dbReference>
<dbReference type="GO" id="GO:0016301">
    <property type="term" value="F:kinase activity"/>
    <property type="evidence" value="ECO:0007669"/>
    <property type="project" value="TreeGrafter"/>
</dbReference>
<feature type="domain" description="Wall-associated receptor kinase galacturonan-binding" evidence="5">
    <location>
        <begin position="40"/>
        <end position="88"/>
    </location>
</feature>
<protein>
    <recommendedName>
        <fullName evidence="5">Wall-associated receptor kinase galacturonan-binding domain-containing protein</fullName>
    </recommendedName>
</protein>
<dbReference type="PANTHER" id="PTHR46008:SF58">
    <property type="entry name" value="PROTEIN KINASE DOMAIN-CONTAINING PROTEIN"/>
    <property type="match status" value="1"/>
</dbReference>
<dbReference type="EMBL" id="JAEACU010000004">
    <property type="protein sequence ID" value="KAH7533954.1"/>
    <property type="molecule type" value="Genomic_DNA"/>
</dbReference>
<dbReference type="GO" id="GO:0005524">
    <property type="term" value="F:ATP binding"/>
    <property type="evidence" value="ECO:0007669"/>
    <property type="project" value="UniProtKB-KW"/>
</dbReference>
<evidence type="ECO:0000313" key="7">
    <source>
        <dbReference type="Proteomes" id="UP000813462"/>
    </source>
</evidence>
<dbReference type="InterPro" id="IPR025287">
    <property type="entry name" value="WAK_GUB"/>
</dbReference>
<comment type="caution">
    <text evidence="6">The sequence shown here is derived from an EMBL/GenBank/DDBJ whole genome shotgun (WGS) entry which is preliminary data.</text>
</comment>
<evidence type="ECO:0000256" key="3">
    <source>
        <dbReference type="ARBA" id="ARBA00022741"/>
    </source>
</evidence>
<dbReference type="Gene3D" id="3.30.200.20">
    <property type="entry name" value="Phosphorylase Kinase, domain 1"/>
    <property type="match status" value="1"/>
</dbReference>
<organism evidence="6 7">
    <name type="scientific">Ziziphus jujuba var. spinosa</name>
    <dbReference type="NCBI Taxonomy" id="714518"/>
    <lineage>
        <taxon>Eukaryota</taxon>
        <taxon>Viridiplantae</taxon>
        <taxon>Streptophyta</taxon>
        <taxon>Embryophyta</taxon>
        <taxon>Tracheophyta</taxon>
        <taxon>Spermatophyta</taxon>
        <taxon>Magnoliopsida</taxon>
        <taxon>eudicotyledons</taxon>
        <taxon>Gunneridae</taxon>
        <taxon>Pentapetalae</taxon>
        <taxon>rosids</taxon>
        <taxon>fabids</taxon>
        <taxon>Rosales</taxon>
        <taxon>Rhamnaceae</taxon>
        <taxon>Paliureae</taxon>
        <taxon>Ziziphus</taxon>
    </lineage>
</organism>
<name>A0A978VLI5_ZIZJJ</name>
<evidence type="ECO:0000259" key="5">
    <source>
        <dbReference type="Pfam" id="PF13947"/>
    </source>
</evidence>
<dbReference type="InterPro" id="IPR011009">
    <property type="entry name" value="Kinase-like_dom_sf"/>
</dbReference>
<dbReference type="SUPFAM" id="SSF56112">
    <property type="entry name" value="Protein kinase-like (PK-like)"/>
    <property type="match status" value="1"/>
</dbReference>
<sequence length="203" mass="21992">MNSRVHLSSSPFLLSFSWLLLVTIKFRPWLSLDWFRSCINRFNCGNMTGVDYPLSGYGSLEGCGYPHLHLDCNKSQPTINIMGVKYKIGIEPQTNVGFRASKFGFVGVLTESSRACGYDLDSKQPTCYCADVSSCRSSPPPTAGQNAKATNPAALECNFIFGNGGYGCVYKGALPDGPLVAVKVLNNSKSKAQDFINESSSMG</sequence>
<accession>A0A978VLI5</accession>
<dbReference type="GO" id="GO:0016020">
    <property type="term" value="C:membrane"/>
    <property type="evidence" value="ECO:0007669"/>
    <property type="project" value="UniProtKB-SubCell"/>
</dbReference>
<evidence type="ECO:0000256" key="4">
    <source>
        <dbReference type="ARBA" id="ARBA00022840"/>
    </source>
</evidence>
<dbReference type="Pfam" id="PF13947">
    <property type="entry name" value="GUB_WAK_bind"/>
    <property type="match status" value="1"/>
</dbReference>
<dbReference type="AlphaFoldDB" id="A0A978VLI5"/>
<keyword evidence="2" id="KW-0732">Signal</keyword>
<reference evidence="6" key="1">
    <citation type="journal article" date="2021" name="Front. Plant Sci.">
        <title>Chromosome-Scale Genome Assembly for Chinese Sour Jujube and Insights Into Its Genome Evolution and Domestication Signature.</title>
        <authorList>
            <person name="Shen L.-Y."/>
            <person name="Luo H."/>
            <person name="Wang X.-L."/>
            <person name="Wang X.-M."/>
            <person name="Qiu X.-J."/>
            <person name="Liu H."/>
            <person name="Zhou S.-S."/>
            <person name="Jia K.-H."/>
            <person name="Nie S."/>
            <person name="Bao Y.-T."/>
            <person name="Zhang R.-G."/>
            <person name="Yun Q.-Z."/>
            <person name="Chai Y.-H."/>
            <person name="Lu J.-Y."/>
            <person name="Li Y."/>
            <person name="Zhao S.-W."/>
            <person name="Mao J.-F."/>
            <person name="Jia S.-G."/>
            <person name="Mao Y.-M."/>
        </authorList>
    </citation>
    <scope>NUCLEOTIDE SEQUENCE</scope>
    <source>
        <strain evidence="6">AT0</strain>
        <tissue evidence="6">Leaf</tissue>
    </source>
</reference>
<proteinExistence type="predicted"/>
<comment type="subcellular location">
    <subcellularLocation>
        <location evidence="1">Membrane</location>
        <topology evidence="1">Single-pass membrane protein</topology>
    </subcellularLocation>
</comment>
<keyword evidence="3" id="KW-0547">Nucleotide-binding</keyword>
<keyword evidence="4" id="KW-0067">ATP-binding</keyword>
<dbReference type="GO" id="GO:0030247">
    <property type="term" value="F:polysaccharide binding"/>
    <property type="evidence" value="ECO:0007669"/>
    <property type="project" value="InterPro"/>
</dbReference>
<evidence type="ECO:0000256" key="1">
    <source>
        <dbReference type="ARBA" id="ARBA00004167"/>
    </source>
</evidence>
<evidence type="ECO:0000256" key="2">
    <source>
        <dbReference type="ARBA" id="ARBA00022729"/>
    </source>
</evidence>
<gene>
    <name evidence="6" type="ORF">FEM48_Zijuj04G0186400</name>
</gene>